<evidence type="ECO:0000256" key="1">
    <source>
        <dbReference type="SAM" id="SignalP"/>
    </source>
</evidence>
<keyword evidence="3" id="KW-1185">Reference proteome</keyword>
<name>A0AAU9CW86_9BACT</name>
<accession>A0AAU9CW86</accession>
<reference evidence="2 3" key="1">
    <citation type="submission" date="2021-12" db="EMBL/GenBank/DDBJ databases">
        <title>Genome sequencing of bacteria with rrn-lacking chromosome and rrn-plasmid.</title>
        <authorList>
            <person name="Anda M."/>
            <person name="Iwasaki W."/>
        </authorList>
    </citation>
    <scope>NUCLEOTIDE SEQUENCE [LARGE SCALE GENOMIC DNA]</scope>
    <source>
        <strain evidence="2 3">DSM 100852</strain>
    </source>
</reference>
<dbReference type="Proteomes" id="UP001348817">
    <property type="component" value="Chromosome"/>
</dbReference>
<dbReference type="AlphaFoldDB" id="A0AAU9CW86"/>
<evidence type="ECO:0000313" key="3">
    <source>
        <dbReference type="Proteomes" id="UP001348817"/>
    </source>
</evidence>
<evidence type="ECO:0000313" key="2">
    <source>
        <dbReference type="EMBL" id="BDD09652.1"/>
    </source>
</evidence>
<feature type="chain" id="PRO_5043594312" evidence="1">
    <location>
        <begin position="28"/>
        <end position="401"/>
    </location>
</feature>
<dbReference type="EMBL" id="AP025314">
    <property type="protein sequence ID" value="BDD09652.1"/>
    <property type="molecule type" value="Genomic_DNA"/>
</dbReference>
<protein>
    <submittedName>
        <fullName evidence="2">Membrane protein</fullName>
    </submittedName>
</protein>
<dbReference type="KEGG" id="fax:FUAX_20840"/>
<gene>
    <name evidence="2" type="ORF">FUAX_20840</name>
</gene>
<sequence length="401" mass="45199">MNLVSCLKGRTTLIALFLFGFSVLANAQEAQEPDKISEEKGAELSFIHRCMALADRMASLPDKLAYENENIKITPIPLLAYSPSTGFKYGVYSVAVLGHKDSETATVVTPRFSFSTKQQMGAKVGLDLFMGDSYVLNSELVAEKYPDEFYGIGNEAFDDPLDFTKEWVVLNADVLRRLKGDTWAGLSSHLLATKISEIQNVEDGSVDNPLFKNGRASFIGIGPVFRIDKRENRYAPKSGYFLETKGLLYKRFDKDVNPFGIVKLDYRHYFSWGNGNNVMAFQMLGEGLVNAENTPFYLYPKIGGEDRLRGTGHENRYADERFMFVRSEYRKHLFSRFGMVAFAGIGHHGAGSEWDSENFRHTVGLGGRFYLSEKERINLRIDIGTDLKGEKAIYFSLKEAF</sequence>
<organism evidence="2 3">
    <name type="scientific">Fulvitalea axinellae</name>
    <dbReference type="NCBI Taxonomy" id="1182444"/>
    <lineage>
        <taxon>Bacteria</taxon>
        <taxon>Pseudomonadati</taxon>
        <taxon>Bacteroidota</taxon>
        <taxon>Cytophagia</taxon>
        <taxon>Cytophagales</taxon>
        <taxon>Persicobacteraceae</taxon>
        <taxon>Fulvitalea</taxon>
    </lineage>
</organism>
<proteinExistence type="predicted"/>
<dbReference type="Gene3D" id="2.40.160.50">
    <property type="entry name" value="membrane protein fhac: a member of the omp85/tpsb transporter family"/>
    <property type="match status" value="1"/>
</dbReference>
<keyword evidence="1" id="KW-0732">Signal</keyword>
<feature type="signal peptide" evidence="1">
    <location>
        <begin position="1"/>
        <end position="27"/>
    </location>
</feature>
<dbReference type="RefSeq" id="WP_338391249.1">
    <property type="nucleotide sequence ID" value="NZ_AP025314.1"/>
</dbReference>